<dbReference type="InterPro" id="IPR013656">
    <property type="entry name" value="PAS_4"/>
</dbReference>
<dbReference type="Pfam" id="PF07536">
    <property type="entry name" value="HWE_HK"/>
    <property type="match status" value="1"/>
</dbReference>
<evidence type="ECO:0000256" key="14">
    <source>
        <dbReference type="ARBA" id="ARBA00023026"/>
    </source>
</evidence>
<reference evidence="18 19" key="1">
    <citation type="journal article" date="2019" name="Environ. Microbiol.">
        <title>Species interactions and distinct microbial communities in high Arctic permafrost affected cryosols are associated with the CH4 and CO2 gas fluxes.</title>
        <authorList>
            <person name="Altshuler I."/>
            <person name="Hamel J."/>
            <person name="Turney S."/>
            <person name="Magnuson E."/>
            <person name="Levesque R."/>
            <person name="Greer C."/>
            <person name="Whyte L.G."/>
        </authorList>
    </citation>
    <scope>NUCLEOTIDE SEQUENCE [LARGE SCALE GENOMIC DNA]</scope>
    <source>
        <strain evidence="18 19">S9.3B</strain>
    </source>
</reference>
<protein>
    <recommendedName>
        <fullName evidence="2">histidine kinase</fullName>
        <ecNumber evidence="2">2.7.13.3</ecNumber>
    </recommendedName>
</protein>
<keyword evidence="8" id="KW-0808">Transferase</keyword>
<dbReference type="PROSITE" id="PS50112">
    <property type="entry name" value="PAS"/>
    <property type="match status" value="1"/>
</dbReference>
<keyword evidence="14" id="KW-0843">Virulence</keyword>
<dbReference type="RefSeq" id="WP_140885452.1">
    <property type="nucleotide sequence ID" value="NZ_RCZP01000024.1"/>
</dbReference>
<keyword evidence="9" id="KW-0677">Repeat</keyword>
<accession>A0A502FQK2</accession>
<dbReference type="Gene3D" id="3.30.450.20">
    <property type="entry name" value="PAS domain"/>
    <property type="match status" value="2"/>
</dbReference>
<evidence type="ECO:0000256" key="5">
    <source>
        <dbReference type="ARBA" id="ARBA00022606"/>
    </source>
</evidence>
<keyword evidence="13" id="KW-0157">Chromophore</keyword>
<evidence type="ECO:0000256" key="8">
    <source>
        <dbReference type="ARBA" id="ARBA00022679"/>
    </source>
</evidence>
<evidence type="ECO:0000256" key="15">
    <source>
        <dbReference type="ARBA" id="ARBA00023170"/>
    </source>
</evidence>
<dbReference type="SMART" id="SM00086">
    <property type="entry name" value="PAC"/>
    <property type="match status" value="1"/>
</dbReference>
<dbReference type="InterPro" id="IPR000700">
    <property type="entry name" value="PAS-assoc_C"/>
</dbReference>
<keyword evidence="5" id="KW-0716">Sensory transduction</keyword>
<dbReference type="InterPro" id="IPR013655">
    <property type="entry name" value="PAS_fold_3"/>
</dbReference>
<keyword evidence="15" id="KW-0675">Receptor</keyword>
<evidence type="ECO:0000256" key="3">
    <source>
        <dbReference type="ARBA" id="ARBA00022543"/>
    </source>
</evidence>
<dbReference type="FunFam" id="3.30.450.20:FF:000099">
    <property type="entry name" value="Sensory box sensor histidine kinase"/>
    <property type="match status" value="1"/>
</dbReference>
<dbReference type="OrthoDB" id="5287260at2"/>
<comment type="caution">
    <text evidence="18">The sequence shown here is derived from an EMBL/GenBank/DDBJ whole genome shotgun (WGS) entry which is preliminary data.</text>
</comment>
<dbReference type="SMART" id="SM00091">
    <property type="entry name" value="PAS"/>
    <property type="match status" value="1"/>
</dbReference>
<dbReference type="SUPFAM" id="SSF55785">
    <property type="entry name" value="PYP-like sensor domain (PAS domain)"/>
    <property type="match status" value="1"/>
</dbReference>
<dbReference type="EMBL" id="RCZP01000024">
    <property type="protein sequence ID" value="TPG51828.1"/>
    <property type="molecule type" value="Genomic_DNA"/>
</dbReference>
<keyword evidence="10" id="KW-0547">Nucleotide-binding</keyword>
<evidence type="ECO:0000313" key="18">
    <source>
        <dbReference type="EMBL" id="TPG51828.1"/>
    </source>
</evidence>
<evidence type="ECO:0000256" key="2">
    <source>
        <dbReference type="ARBA" id="ARBA00012438"/>
    </source>
</evidence>
<dbReference type="NCBIfam" id="TIGR00229">
    <property type="entry name" value="sensory_box"/>
    <property type="match status" value="1"/>
</dbReference>
<dbReference type="PANTHER" id="PTHR41523">
    <property type="entry name" value="TWO-COMPONENT SYSTEM SENSOR PROTEIN"/>
    <property type="match status" value="1"/>
</dbReference>
<evidence type="ECO:0000256" key="11">
    <source>
        <dbReference type="ARBA" id="ARBA00022777"/>
    </source>
</evidence>
<proteinExistence type="predicted"/>
<evidence type="ECO:0000256" key="7">
    <source>
        <dbReference type="ARBA" id="ARBA00022643"/>
    </source>
</evidence>
<dbReference type="EC" id="2.7.13.3" evidence="2"/>
<dbReference type="Gene3D" id="3.30.565.10">
    <property type="entry name" value="Histidine kinase-like ATPase, C-terminal domain"/>
    <property type="match status" value="1"/>
</dbReference>
<dbReference type="Proteomes" id="UP000317078">
    <property type="component" value="Unassembled WGS sequence"/>
</dbReference>
<dbReference type="InterPro" id="IPR000014">
    <property type="entry name" value="PAS"/>
</dbReference>
<feature type="domain" description="PAC" evidence="17">
    <location>
        <begin position="366"/>
        <end position="418"/>
    </location>
</feature>
<dbReference type="GO" id="GO:0004673">
    <property type="term" value="F:protein histidine kinase activity"/>
    <property type="evidence" value="ECO:0007669"/>
    <property type="project" value="UniProtKB-EC"/>
</dbReference>
<dbReference type="GO" id="GO:0009881">
    <property type="term" value="F:photoreceptor activity"/>
    <property type="evidence" value="ECO:0007669"/>
    <property type="project" value="UniProtKB-KW"/>
</dbReference>
<dbReference type="CDD" id="cd00130">
    <property type="entry name" value="PAS"/>
    <property type="match status" value="1"/>
</dbReference>
<keyword evidence="7" id="KW-0288">FMN</keyword>
<feature type="domain" description="PAS" evidence="16">
    <location>
        <begin position="293"/>
        <end position="363"/>
    </location>
</feature>
<evidence type="ECO:0000256" key="1">
    <source>
        <dbReference type="ARBA" id="ARBA00000085"/>
    </source>
</evidence>
<keyword evidence="4" id="KW-0597">Phosphoprotein</keyword>
<dbReference type="Pfam" id="PF08447">
    <property type="entry name" value="PAS_3"/>
    <property type="match status" value="1"/>
</dbReference>
<dbReference type="SMART" id="SM00911">
    <property type="entry name" value="HWE_HK"/>
    <property type="match status" value="1"/>
</dbReference>
<evidence type="ECO:0000256" key="4">
    <source>
        <dbReference type="ARBA" id="ARBA00022553"/>
    </source>
</evidence>
<organism evidence="18 19">
    <name type="scientific">Muricoccus nepalensis</name>
    <dbReference type="NCBI Taxonomy" id="1854500"/>
    <lineage>
        <taxon>Bacteria</taxon>
        <taxon>Pseudomonadati</taxon>
        <taxon>Pseudomonadota</taxon>
        <taxon>Alphaproteobacteria</taxon>
        <taxon>Acetobacterales</taxon>
        <taxon>Roseomonadaceae</taxon>
        <taxon>Muricoccus</taxon>
    </lineage>
</organism>
<keyword evidence="12" id="KW-0067">ATP-binding</keyword>
<evidence type="ECO:0000256" key="6">
    <source>
        <dbReference type="ARBA" id="ARBA00022630"/>
    </source>
</evidence>
<comment type="catalytic activity">
    <reaction evidence="1">
        <text>ATP + protein L-histidine = ADP + protein N-phospho-L-histidine.</text>
        <dbReference type="EC" id="2.7.13.3"/>
    </reaction>
</comment>
<dbReference type="PROSITE" id="PS50113">
    <property type="entry name" value="PAC"/>
    <property type="match status" value="1"/>
</dbReference>
<dbReference type="AlphaFoldDB" id="A0A502FQK2"/>
<name>A0A502FQK2_9PROT</name>
<dbReference type="InterPro" id="IPR011102">
    <property type="entry name" value="Sig_transdc_His_kinase_HWE"/>
</dbReference>
<dbReference type="PANTHER" id="PTHR41523:SF8">
    <property type="entry name" value="ETHYLENE RESPONSE SENSOR PROTEIN"/>
    <property type="match status" value="1"/>
</dbReference>
<evidence type="ECO:0000259" key="16">
    <source>
        <dbReference type="PROSITE" id="PS50112"/>
    </source>
</evidence>
<keyword evidence="6" id="KW-0285">Flavoprotein</keyword>
<keyword evidence="19" id="KW-1185">Reference proteome</keyword>
<dbReference type="InterPro" id="IPR036890">
    <property type="entry name" value="HATPase_C_sf"/>
</dbReference>
<keyword evidence="3" id="KW-0600">Photoreceptor protein</keyword>
<evidence type="ECO:0000256" key="9">
    <source>
        <dbReference type="ARBA" id="ARBA00022737"/>
    </source>
</evidence>
<dbReference type="Pfam" id="PF08448">
    <property type="entry name" value="PAS_4"/>
    <property type="match status" value="1"/>
</dbReference>
<evidence type="ECO:0000256" key="10">
    <source>
        <dbReference type="ARBA" id="ARBA00022741"/>
    </source>
</evidence>
<dbReference type="InterPro" id="IPR035965">
    <property type="entry name" value="PAS-like_dom_sf"/>
</dbReference>
<gene>
    <name evidence="18" type="ORF">EAH89_19720</name>
</gene>
<dbReference type="GO" id="GO:0005524">
    <property type="term" value="F:ATP binding"/>
    <property type="evidence" value="ECO:0007669"/>
    <property type="project" value="UniProtKB-KW"/>
</dbReference>
<dbReference type="InterPro" id="IPR001610">
    <property type="entry name" value="PAC"/>
</dbReference>
<evidence type="ECO:0000313" key="19">
    <source>
        <dbReference type="Proteomes" id="UP000317078"/>
    </source>
</evidence>
<evidence type="ECO:0000256" key="12">
    <source>
        <dbReference type="ARBA" id="ARBA00022840"/>
    </source>
</evidence>
<evidence type="ECO:0000259" key="17">
    <source>
        <dbReference type="PROSITE" id="PS50113"/>
    </source>
</evidence>
<keyword evidence="11" id="KW-0418">Kinase</keyword>
<evidence type="ECO:0000256" key="13">
    <source>
        <dbReference type="ARBA" id="ARBA00022991"/>
    </source>
</evidence>
<sequence>MAGALVAGLAPGACPLGPADAWPAALRGALGMVLASPVPMLLLWGKKRVAFHNDALARLIGSGHALATGRPAREGWPLLWKALGPLSARVLGGEEAAAERISLLLDHHGAPAEAVLDIAASAVREEGEAGGVLCVVLDATERVLAERRLGALRAMALPLAGAESAAGACVAALAVLAAENPGDLPWARVLLREEGGPRVVASHGAEGDGVPEAVLEAVLRGGAAREVPGALVLPLADGGRVAGVLVAGLNPNRPLAGDYGTYLGLAAGQVSLAVARLLRAREERRAAARLRESESMFRTMAEHAPVMVWVMEADGRCTYLSRRWYDFTGQAPGEGLGFGWLDAVHPEDRPGVTGVVARAMETGSAFRTEYRLRAADGRYVWMIDAAAPRQDGAGRFAGFVGSILDISERRRDEEARDLLARELSHRIKNIFMVTGGLAALTARGDPAAEAFAASLQARLRALALAHDLARPDAVLGPVPLVHSEGAPAGGRLAVAGGAPALPPVVARPLTVHGLLSALLAPYGDGGKGRVTIEGEDRSIGYAVANALALALHEQATNAVKYGALSRPEGRLRVVTVTEGMGAEAVFRLDWTETGGPPVAGPPTRTGFGTTLAARSLASQVRGRMVHDWRPEGLALRVELPEASLAGR</sequence>